<organism evidence="1 2">
    <name type="scientific">Pelomonas nitida</name>
    <dbReference type="NCBI Taxonomy" id="3299027"/>
    <lineage>
        <taxon>Bacteria</taxon>
        <taxon>Pseudomonadati</taxon>
        <taxon>Pseudomonadota</taxon>
        <taxon>Betaproteobacteria</taxon>
        <taxon>Burkholderiales</taxon>
        <taxon>Sphaerotilaceae</taxon>
        <taxon>Roseateles</taxon>
    </lineage>
</organism>
<dbReference type="RefSeq" id="WP_394491589.1">
    <property type="nucleotide sequence ID" value="NZ_JBIGIA010000023.1"/>
</dbReference>
<name>A0ABW7GC32_9BURK</name>
<evidence type="ECO:0000313" key="2">
    <source>
        <dbReference type="Proteomes" id="UP001606305"/>
    </source>
</evidence>
<dbReference type="Proteomes" id="UP001606305">
    <property type="component" value="Unassembled WGS sequence"/>
</dbReference>
<sequence length="259" mass="29662">MHIPRFQTLGQYHDAWAGIILFAPDQFTSYDDQPVDQRRELDRRFDELREGFHFAEKKLREPRLIRVCRELLEMSHEAYIAGDDKLGAHALQECEGMIWSGRKLPVKHAVEAERRAFGELVLFKGVEVSPYPYEGSEADLGDTQRQLWEHAKNDCGPHLADEEGFMMCWAMHADRSIHSVKARSLKAIRAHFQEGARTGEIVGTASAQLLRGGGLLVYHFEEPNRPLIVVMNLRRDGQFQPPRFHLNDPITFATSSAIR</sequence>
<comment type="caution">
    <text evidence="1">The sequence shown here is derived from an EMBL/GenBank/DDBJ whole genome shotgun (WGS) entry which is preliminary data.</text>
</comment>
<accession>A0ABW7GC32</accession>
<protein>
    <submittedName>
        <fullName evidence="1">Uncharacterized protein</fullName>
    </submittedName>
</protein>
<keyword evidence="2" id="KW-1185">Reference proteome</keyword>
<dbReference type="EMBL" id="JBIGIA010000023">
    <property type="protein sequence ID" value="MFG6459513.1"/>
    <property type="molecule type" value="Genomic_DNA"/>
</dbReference>
<gene>
    <name evidence="1" type="ORF">ACG00X_21990</name>
</gene>
<reference evidence="1 2" key="1">
    <citation type="submission" date="2024-09" db="EMBL/GenBank/DDBJ databases">
        <title>Novel species of the genus Pelomonas and Roseateles isolated from streams.</title>
        <authorList>
            <person name="Lu H."/>
        </authorList>
    </citation>
    <scope>NUCLEOTIDE SEQUENCE [LARGE SCALE GENOMIC DNA]</scope>
    <source>
        <strain evidence="1 2">BYS96W</strain>
    </source>
</reference>
<proteinExistence type="predicted"/>
<evidence type="ECO:0000313" key="1">
    <source>
        <dbReference type="EMBL" id="MFG6459513.1"/>
    </source>
</evidence>